<evidence type="ECO:0000313" key="4">
    <source>
        <dbReference type="Proteomes" id="UP000243217"/>
    </source>
</evidence>
<dbReference type="Proteomes" id="UP000243217">
    <property type="component" value="Unassembled WGS sequence"/>
</dbReference>
<name>A0A1V9Y5F2_9STRA</name>
<dbReference type="Pfam" id="PF00561">
    <property type="entry name" value="Abhydrolase_1"/>
    <property type="match status" value="1"/>
</dbReference>
<feature type="domain" description="AB hydrolase-1" evidence="2">
    <location>
        <begin position="74"/>
        <end position="177"/>
    </location>
</feature>
<accession>A0A1V9Y5F2</accession>
<feature type="signal peptide" evidence="1">
    <location>
        <begin position="1"/>
        <end position="31"/>
    </location>
</feature>
<dbReference type="OrthoDB" id="408373at2759"/>
<dbReference type="AlphaFoldDB" id="A0A1V9Y5F2"/>
<keyword evidence="4" id="KW-1185">Reference proteome</keyword>
<dbReference type="PANTHER" id="PTHR43798">
    <property type="entry name" value="MONOACYLGLYCEROL LIPASE"/>
    <property type="match status" value="1"/>
</dbReference>
<gene>
    <name evidence="3" type="ORF">THRCLA_11904</name>
</gene>
<dbReference type="InterPro" id="IPR000073">
    <property type="entry name" value="AB_hydrolase_1"/>
</dbReference>
<dbReference type="Gene3D" id="3.40.50.1820">
    <property type="entry name" value="alpha/beta hydrolase"/>
    <property type="match status" value="1"/>
</dbReference>
<comment type="caution">
    <text evidence="3">The sequence shown here is derived from an EMBL/GenBank/DDBJ whole genome shotgun (WGS) entry which is preliminary data.</text>
</comment>
<dbReference type="EMBL" id="JNBS01005096">
    <property type="protein sequence ID" value="OQR80952.1"/>
    <property type="molecule type" value="Genomic_DNA"/>
</dbReference>
<dbReference type="InterPro" id="IPR029058">
    <property type="entry name" value="AB_hydrolase_fold"/>
</dbReference>
<organism evidence="3 4">
    <name type="scientific">Thraustotheca clavata</name>
    <dbReference type="NCBI Taxonomy" id="74557"/>
    <lineage>
        <taxon>Eukaryota</taxon>
        <taxon>Sar</taxon>
        <taxon>Stramenopiles</taxon>
        <taxon>Oomycota</taxon>
        <taxon>Saprolegniomycetes</taxon>
        <taxon>Saprolegniales</taxon>
        <taxon>Achlyaceae</taxon>
        <taxon>Thraustotheca</taxon>
    </lineage>
</organism>
<feature type="chain" id="PRO_5013003575" description="AB hydrolase-1 domain-containing protein" evidence="1">
    <location>
        <begin position="32"/>
        <end position="184"/>
    </location>
</feature>
<dbReference type="InterPro" id="IPR050266">
    <property type="entry name" value="AB_hydrolase_sf"/>
</dbReference>
<keyword evidence="1" id="KW-0732">Signal</keyword>
<protein>
    <recommendedName>
        <fullName evidence="2">AB hydrolase-1 domain-containing protein</fullName>
    </recommendedName>
</protein>
<evidence type="ECO:0000256" key="1">
    <source>
        <dbReference type="SAM" id="SignalP"/>
    </source>
</evidence>
<dbReference type="PRINTS" id="PR00111">
    <property type="entry name" value="ABHYDROLASE"/>
</dbReference>
<sequence>MIDAAWHALPRWLHLLLLSKALHKKLPRALAQWVFYAVYHTVPLHHPAIAPARPIAVLPPYFSTVYQGREPQHHVVLLHGWWMSSQDWKQNAKMLRKKYGHAVLTLDFYGHGASPYLPYIDQHDPNVLVHQVRDAVQRAGWSHEKITIAGISMGSAIALRYAQWFPEHVDRLILMCGAGMTVQR</sequence>
<dbReference type="STRING" id="74557.A0A1V9Y5F2"/>
<evidence type="ECO:0000313" key="3">
    <source>
        <dbReference type="EMBL" id="OQR80952.1"/>
    </source>
</evidence>
<dbReference type="SUPFAM" id="SSF53474">
    <property type="entry name" value="alpha/beta-Hydrolases"/>
    <property type="match status" value="1"/>
</dbReference>
<evidence type="ECO:0000259" key="2">
    <source>
        <dbReference type="Pfam" id="PF00561"/>
    </source>
</evidence>
<feature type="non-terminal residue" evidence="3">
    <location>
        <position position="184"/>
    </location>
</feature>
<dbReference type="PANTHER" id="PTHR43798:SF33">
    <property type="entry name" value="HYDROLASE, PUTATIVE (AFU_ORTHOLOGUE AFUA_2G14860)-RELATED"/>
    <property type="match status" value="1"/>
</dbReference>
<reference evidence="3 4" key="1">
    <citation type="journal article" date="2014" name="Genome Biol. Evol.">
        <title>The secreted proteins of Achlya hypogyna and Thraustotheca clavata identify the ancestral oomycete secretome and reveal gene acquisitions by horizontal gene transfer.</title>
        <authorList>
            <person name="Misner I."/>
            <person name="Blouin N."/>
            <person name="Leonard G."/>
            <person name="Richards T.A."/>
            <person name="Lane C.E."/>
        </authorList>
    </citation>
    <scope>NUCLEOTIDE SEQUENCE [LARGE SCALE GENOMIC DNA]</scope>
    <source>
        <strain evidence="3 4">ATCC 34112</strain>
    </source>
</reference>
<dbReference type="GO" id="GO:0016020">
    <property type="term" value="C:membrane"/>
    <property type="evidence" value="ECO:0007669"/>
    <property type="project" value="TreeGrafter"/>
</dbReference>
<proteinExistence type="predicted"/>